<gene>
    <name evidence="4" type="ORF">Glove_52g42</name>
</gene>
<evidence type="ECO:0000256" key="2">
    <source>
        <dbReference type="ARBA" id="ARBA00022737"/>
    </source>
</evidence>
<organism evidence="4 5">
    <name type="scientific">Diversispora epigaea</name>
    <dbReference type="NCBI Taxonomy" id="1348612"/>
    <lineage>
        <taxon>Eukaryota</taxon>
        <taxon>Fungi</taxon>
        <taxon>Fungi incertae sedis</taxon>
        <taxon>Mucoromycota</taxon>
        <taxon>Glomeromycotina</taxon>
        <taxon>Glomeromycetes</taxon>
        <taxon>Diversisporales</taxon>
        <taxon>Diversisporaceae</taxon>
        <taxon>Diversispora</taxon>
    </lineage>
</organism>
<sequence>MILYKNTFFGFNFGKSAIGLGIKCRERLWIIPIYSFQAPNIYAHSTALFDKKLYFIGGYEHTTNDSSSFFYLDLDQSFDITSPAYVNLDAPPVEITWATACVGGANNATIFVFGGISQYKGSTSEIKDRLIHTFDTTSKEWLTPQIEGEPMRRRSLQAVIDTKGNMYMFEGFYVFENNTEYYKDMIIFNTLTFTYSNGSNINIPSSMVGYTATLLPNGIIIYIGGRDMNGEIILIKNITMYDINEDSWNSTITKSQNDIEDRSYHSAVLTSNGRIICYGGIAKLYAAVSPSLVVLNTTSLEWRSPGFFGSNEPPRLYLHSANLFENYMIIGFGIDSLQNTSTNVYILDIRNYTWISYYEAPEQSPPLPPPSEQPKNPLSVGVIVGITIGAVIILGLLLLFGIRYYRNRSPDFLVSSSHT</sequence>
<dbReference type="Gene3D" id="2.120.10.80">
    <property type="entry name" value="Kelch-type beta propeller"/>
    <property type="match status" value="2"/>
</dbReference>
<name>A0A397JD65_9GLOM</name>
<evidence type="ECO:0000256" key="3">
    <source>
        <dbReference type="SAM" id="Phobius"/>
    </source>
</evidence>
<keyword evidence="3" id="KW-0812">Transmembrane</keyword>
<dbReference type="InterPro" id="IPR015915">
    <property type="entry name" value="Kelch-typ_b-propeller"/>
</dbReference>
<proteinExistence type="predicted"/>
<dbReference type="AlphaFoldDB" id="A0A397JD65"/>
<dbReference type="PANTHER" id="PTHR46093">
    <property type="entry name" value="ACYL-COA-BINDING DOMAIN-CONTAINING PROTEIN 5"/>
    <property type="match status" value="1"/>
</dbReference>
<reference evidence="4 5" key="1">
    <citation type="submission" date="2018-08" db="EMBL/GenBank/DDBJ databases">
        <title>Genome and evolution of the arbuscular mycorrhizal fungus Diversispora epigaea (formerly Glomus versiforme) and its bacterial endosymbionts.</title>
        <authorList>
            <person name="Sun X."/>
            <person name="Fei Z."/>
            <person name="Harrison M."/>
        </authorList>
    </citation>
    <scope>NUCLEOTIDE SEQUENCE [LARGE SCALE GENOMIC DNA]</scope>
    <source>
        <strain evidence="4 5">IT104</strain>
    </source>
</reference>
<dbReference type="SUPFAM" id="SSF50965">
    <property type="entry name" value="Galactose oxidase, central domain"/>
    <property type="match status" value="1"/>
</dbReference>
<dbReference type="STRING" id="1348612.A0A397JD65"/>
<feature type="transmembrane region" description="Helical" evidence="3">
    <location>
        <begin position="378"/>
        <end position="400"/>
    </location>
</feature>
<protein>
    <recommendedName>
        <fullName evidence="6">Galactose oxidase</fullName>
    </recommendedName>
</protein>
<dbReference type="EMBL" id="PQFF01000049">
    <property type="protein sequence ID" value="RHZ86285.1"/>
    <property type="molecule type" value="Genomic_DNA"/>
</dbReference>
<keyword evidence="5" id="KW-1185">Reference proteome</keyword>
<dbReference type="PANTHER" id="PTHR46093:SF18">
    <property type="entry name" value="FIBRONECTIN TYPE-III DOMAIN-CONTAINING PROTEIN"/>
    <property type="match status" value="1"/>
</dbReference>
<evidence type="ECO:0000256" key="1">
    <source>
        <dbReference type="ARBA" id="ARBA00022441"/>
    </source>
</evidence>
<comment type="caution">
    <text evidence="4">The sequence shown here is derived from an EMBL/GenBank/DDBJ whole genome shotgun (WGS) entry which is preliminary data.</text>
</comment>
<keyword evidence="2" id="KW-0677">Repeat</keyword>
<dbReference type="Proteomes" id="UP000266861">
    <property type="component" value="Unassembled WGS sequence"/>
</dbReference>
<keyword evidence="1" id="KW-0880">Kelch repeat</keyword>
<dbReference type="OrthoDB" id="432528at2759"/>
<keyword evidence="3" id="KW-0472">Membrane</keyword>
<accession>A0A397JD65</accession>
<keyword evidence="3" id="KW-1133">Transmembrane helix</keyword>
<dbReference type="SUPFAM" id="SSF117281">
    <property type="entry name" value="Kelch motif"/>
    <property type="match status" value="1"/>
</dbReference>
<evidence type="ECO:0000313" key="4">
    <source>
        <dbReference type="EMBL" id="RHZ86285.1"/>
    </source>
</evidence>
<evidence type="ECO:0000313" key="5">
    <source>
        <dbReference type="Proteomes" id="UP000266861"/>
    </source>
</evidence>
<dbReference type="Pfam" id="PF24681">
    <property type="entry name" value="Kelch_KLHDC2_KLHL20_DRC7"/>
    <property type="match status" value="1"/>
</dbReference>
<dbReference type="InterPro" id="IPR011043">
    <property type="entry name" value="Gal_Oxase/kelch_b-propeller"/>
</dbReference>
<evidence type="ECO:0008006" key="6">
    <source>
        <dbReference type="Google" id="ProtNLM"/>
    </source>
</evidence>